<sequence>MNGCASHHGPKRLAAIPPRHNPWTLNGQHMKITSLRRFTVRLQAMVNRLFESVGLCSSTLSQSASSPIASPFHLAPQTFRYRFHTTSTTPRCQVTCSKVSQTTSPSPPRSPGRPTGTRCCELLLCVPCVPGEQAPPSYPRPTSGTRVTLACRNE</sequence>
<proteinExistence type="predicted"/>
<evidence type="ECO:0000313" key="3">
    <source>
        <dbReference type="Proteomes" id="UP000800035"/>
    </source>
</evidence>
<name>A0A6A5THG8_9PLEO</name>
<keyword evidence="3" id="KW-1185">Reference proteome</keyword>
<dbReference type="Proteomes" id="UP000800035">
    <property type="component" value="Unassembled WGS sequence"/>
</dbReference>
<dbReference type="AlphaFoldDB" id="A0A6A5THG8"/>
<organism evidence="2 3">
    <name type="scientific">Byssothecium circinans</name>
    <dbReference type="NCBI Taxonomy" id="147558"/>
    <lineage>
        <taxon>Eukaryota</taxon>
        <taxon>Fungi</taxon>
        <taxon>Dikarya</taxon>
        <taxon>Ascomycota</taxon>
        <taxon>Pezizomycotina</taxon>
        <taxon>Dothideomycetes</taxon>
        <taxon>Pleosporomycetidae</taxon>
        <taxon>Pleosporales</taxon>
        <taxon>Massarineae</taxon>
        <taxon>Massarinaceae</taxon>
        <taxon>Byssothecium</taxon>
    </lineage>
</organism>
<evidence type="ECO:0000256" key="1">
    <source>
        <dbReference type="SAM" id="MobiDB-lite"/>
    </source>
</evidence>
<reference evidence="2" key="1">
    <citation type="journal article" date="2020" name="Stud. Mycol.">
        <title>101 Dothideomycetes genomes: a test case for predicting lifestyles and emergence of pathogens.</title>
        <authorList>
            <person name="Haridas S."/>
            <person name="Albert R."/>
            <person name="Binder M."/>
            <person name="Bloem J."/>
            <person name="Labutti K."/>
            <person name="Salamov A."/>
            <person name="Andreopoulos B."/>
            <person name="Baker S."/>
            <person name="Barry K."/>
            <person name="Bills G."/>
            <person name="Bluhm B."/>
            <person name="Cannon C."/>
            <person name="Castanera R."/>
            <person name="Culley D."/>
            <person name="Daum C."/>
            <person name="Ezra D."/>
            <person name="Gonzalez J."/>
            <person name="Henrissat B."/>
            <person name="Kuo A."/>
            <person name="Liang C."/>
            <person name="Lipzen A."/>
            <person name="Lutzoni F."/>
            <person name="Magnuson J."/>
            <person name="Mondo S."/>
            <person name="Nolan M."/>
            <person name="Ohm R."/>
            <person name="Pangilinan J."/>
            <person name="Park H.-J."/>
            <person name="Ramirez L."/>
            <person name="Alfaro M."/>
            <person name="Sun H."/>
            <person name="Tritt A."/>
            <person name="Yoshinaga Y."/>
            <person name="Zwiers L.-H."/>
            <person name="Turgeon B."/>
            <person name="Goodwin S."/>
            <person name="Spatafora J."/>
            <person name="Crous P."/>
            <person name="Grigoriev I."/>
        </authorList>
    </citation>
    <scope>NUCLEOTIDE SEQUENCE</scope>
    <source>
        <strain evidence="2">CBS 675.92</strain>
    </source>
</reference>
<gene>
    <name evidence="2" type="ORF">CC80DRAFT_177973</name>
</gene>
<protein>
    <submittedName>
        <fullName evidence="2">Uncharacterized protein</fullName>
    </submittedName>
</protein>
<accession>A0A6A5THG8</accession>
<dbReference type="EMBL" id="ML977011">
    <property type="protein sequence ID" value="KAF1952303.1"/>
    <property type="molecule type" value="Genomic_DNA"/>
</dbReference>
<evidence type="ECO:0000313" key="2">
    <source>
        <dbReference type="EMBL" id="KAF1952303.1"/>
    </source>
</evidence>
<feature type="region of interest" description="Disordered" evidence="1">
    <location>
        <begin position="1"/>
        <end position="21"/>
    </location>
</feature>